<dbReference type="RefSeq" id="WP_089868146.1">
    <property type="nucleotide sequence ID" value="NZ_FOTC01000001.1"/>
</dbReference>
<feature type="transmembrane region" description="Helical" evidence="2">
    <location>
        <begin position="258"/>
        <end position="279"/>
    </location>
</feature>
<keyword evidence="2" id="KW-0812">Transmembrane</keyword>
<reference evidence="6" key="1">
    <citation type="submission" date="2016-10" db="EMBL/GenBank/DDBJ databases">
        <authorList>
            <person name="Varghese N."/>
            <person name="Submissions S."/>
        </authorList>
    </citation>
    <scope>NUCLEOTIDE SEQUENCE [LARGE SCALE GENOMIC DNA]</scope>
    <source>
        <strain evidence="6">CGMCC 1.7738</strain>
    </source>
</reference>
<feature type="region of interest" description="Disordered" evidence="1">
    <location>
        <begin position="222"/>
        <end position="244"/>
    </location>
</feature>
<evidence type="ECO:0000259" key="4">
    <source>
        <dbReference type="Pfam" id="PF24036"/>
    </source>
</evidence>
<evidence type="ECO:0000313" key="5">
    <source>
        <dbReference type="EMBL" id="SFK89032.1"/>
    </source>
</evidence>
<evidence type="ECO:0000256" key="2">
    <source>
        <dbReference type="SAM" id="Phobius"/>
    </source>
</evidence>
<dbReference type="InterPro" id="IPR055767">
    <property type="entry name" value="DUF7343"/>
</dbReference>
<gene>
    <name evidence="5" type="ORF">SAMN04487950_1674</name>
</gene>
<protein>
    <submittedName>
        <fullName evidence="5">IclR helix-turn-helix domain-containing protein</fullName>
    </submittedName>
</protein>
<evidence type="ECO:0000256" key="1">
    <source>
        <dbReference type="SAM" id="MobiDB-lite"/>
    </source>
</evidence>
<evidence type="ECO:0000259" key="3">
    <source>
        <dbReference type="Pfam" id="PF24034"/>
    </source>
</evidence>
<proteinExistence type="predicted"/>
<feature type="region of interest" description="Disordered" evidence="1">
    <location>
        <begin position="179"/>
        <end position="205"/>
    </location>
</feature>
<accession>A0A1I4D682</accession>
<dbReference type="InterPro" id="IPR055769">
    <property type="entry name" value="DUF7345"/>
</dbReference>
<organism evidence="5 6">
    <name type="scientific">Halogranum rubrum</name>
    <dbReference type="NCBI Taxonomy" id="553466"/>
    <lineage>
        <taxon>Archaea</taxon>
        <taxon>Methanobacteriati</taxon>
        <taxon>Methanobacteriota</taxon>
        <taxon>Stenosarchaea group</taxon>
        <taxon>Halobacteria</taxon>
        <taxon>Halobacteriales</taxon>
        <taxon>Haloferacaceae</taxon>
    </lineage>
</organism>
<dbReference type="SUPFAM" id="SSF46785">
    <property type="entry name" value="Winged helix' DNA-binding domain"/>
    <property type="match status" value="1"/>
</dbReference>
<feature type="domain" description="DUF7345" evidence="4">
    <location>
        <begin position="50"/>
        <end position="176"/>
    </location>
</feature>
<dbReference type="Pfam" id="PF24036">
    <property type="entry name" value="DUF7345"/>
    <property type="match status" value="1"/>
</dbReference>
<feature type="compositionally biased region" description="Polar residues" evidence="1">
    <location>
        <begin position="186"/>
        <end position="205"/>
    </location>
</feature>
<dbReference type="InterPro" id="IPR036388">
    <property type="entry name" value="WH-like_DNA-bd_sf"/>
</dbReference>
<dbReference type="InterPro" id="IPR036390">
    <property type="entry name" value="WH_DNA-bd_sf"/>
</dbReference>
<sequence>MEFPGVAVAVLVVGLVVAPTAVAGVVDDRHHAIDGVGAAQESFDRNEVRLTVYENRSARWTFHYERTLSNESERQDFDAFAEEFNSNETQLYLGFRRDSSALVADGANITGREMEATGFARRADVTSSLGNDIGIVEMSFTWTSFGVENAGRTVVGDVFEGGLYLGPQQSLVVSPGPELRFESVEPSGTQSNSSSLPASDSVTWQGEQEFTDNRPQVVFVASQTGDGESSGVGGTEIDGNTGSMEAATTPSFWAGDSLPMLVGVVGVLVLGGAATVWYLRREAFGPYAESGDEAEQASEPVGTAITEPAVSDEELLTDEDRVVRMLEANGGRMKQVNIVSETGWSKSKVSMLLTDMEEEGLISKLRVGRENVISLKGHEPEAAGSPFDDE</sequence>
<dbReference type="EMBL" id="FOTC01000001">
    <property type="protein sequence ID" value="SFK89032.1"/>
    <property type="molecule type" value="Genomic_DNA"/>
</dbReference>
<keyword evidence="2" id="KW-1133">Transmembrane helix</keyword>
<name>A0A1I4D682_9EURY</name>
<dbReference type="Gene3D" id="1.10.10.10">
    <property type="entry name" value="Winged helix-like DNA-binding domain superfamily/Winged helix DNA-binding domain"/>
    <property type="match status" value="1"/>
</dbReference>
<dbReference type="STRING" id="553466.SAMN04487950_1674"/>
<keyword evidence="2" id="KW-0472">Membrane</keyword>
<keyword evidence="6" id="KW-1185">Reference proteome</keyword>
<feature type="domain" description="DUF7343" evidence="3">
    <location>
        <begin position="315"/>
        <end position="375"/>
    </location>
</feature>
<dbReference type="Proteomes" id="UP000199607">
    <property type="component" value="Unassembled WGS sequence"/>
</dbReference>
<dbReference type="AlphaFoldDB" id="A0A1I4D682"/>
<dbReference type="Pfam" id="PF24034">
    <property type="entry name" value="DUF7343"/>
    <property type="match status" value="1"/>
</dbReference>
<evidence type="ECO:0000313" key="6">
    <source>
        <dbReference type="Proteomes" id="UP000199607"/>
    </source>
</evidence>